<evidence type="ECO:0000256" key="2">
    <source>
        <dbReference type="ARBA" id="ARBA00023125"/>
    </source>
</evidence>
<dbReference type="InterPro" id="IPR010982">
    <property type="entry name" value="Lambda_DNA-bd_dom_sf"/>
</dbReference>
<dbReference type="Pfam" id="PF00356">
    <property type="entry name" value="LacI"/>
    <property type="match status" value="1"/>
</dbReference>
<evidence type="ECO:0000256" key="1">
    <source>
        <dbReference type="ARBA" id="ARBA00023015"/>
    </source>
</evidence>
<dbReference type="SUPFAM" id="SSF53822">
    <property type="entry name" value="Periplasmic binding protein-like I"/>
    <property type="match status" value="1"/>
</dbReference>
<reference evidence="6" key="1">
    <citation type="journal article" date="2019" name="Int. J. Syst. Evol. Microbiol.">
        <title>The Global Catalogue of Microorganisms (GCM) 10K type strain sequencing project: providing services to taxonomists for standard genome sequencing and annotation.</title>
        <authorList>
            <consortium name="The Broad Institute Genomics Platform"/>
            <consortium name="The Broad Institute Genome Sequencing Center for Infectious Disease"/>
            <person name="Wu L."/>
            <person name="Ma J."/>
        </authorList>
    </citation>
    <scope>NUCLEOTIDE SEQUENCE [LARGE SCALE GENOMIC DNA]</scope>
    <source>
        <strain evidence="6">JCM 16546</strain>
    </source>
</reference>
<keyword evidence="6" id="KW-1185">Reference proteome</keyword>
<keyword evidence="2 5" id="KW-0238">DNA-binding</keyword>
<keyword evidence="3" id="KW-0804">Transcription</keyword>
<dbReference type="EMBL" id="BAAAYV010000012">
    <property type="protein sequence ID" value="GAA3662589.1"/>
    <property type="molecule type" value="Genomic_DNA"/>
</dbReference>
<dbReference type="InterPro" id="IPR046335">
    <property type="entry name" value="LacI/GalR-like_sensor"/>
</dbReference>
<dbReference type="PANTHER" id="PTHR30146:SF153">
    <property type="entry name" value="LACTOSE OPERON REPRESSOR"/>
    <property type="match status" value="1"/>
</dbReference>
<evidence type="ECO:0000256" key="3">
    <source>
        <dbReference type="ARBA" id="ARBA00023163"/>
    </source>
</evidence>
<dbReference type="Gene3D" id="3.40.50.2300">
    <property type="match status" value="2"/>
</dbReference>
<dbReference type="SMART" id="SM00354">
    <property type="entry name" value="HTH_LACI"/>
    <property type="match status" value="1"/>
</dbReference>
<gene>
    <name evidence="5" type="ORF">GCM10022202_25220</name>
</gene>
<proteinExistence type="predicted"/>
<organism evidence="5 6">
    <name type="scientific">Microbacterium marinilacus</name>
    <dbReference type="NCBI Taxonomy" id="415209"/>
    <lineage>
        <taxon>Bacteria</taxon>
        <taxon>Bacillati</taxon>
        <taxon>Actinomycetota</taxon>
        <taxon>Actinomycetes</taxon>
        <taxon>Micrococcales</taxon>
        <taxon>Microbacteriaceae</taxon>
        <taxon>Microbacterium</taxon>
    </lineage>
</organism>
<dbReference type="SUPFAM" id="SSF47413">
    <property type="entry name" value="lambda repressor-like DNA-binding domains"/>
    <property type="match status" value="1"/>
</dbReference>
<name>A0ABP7BN97_9MICO</name>
<evidence type="ECO:0000313" key="6">
    <source>
        <dbReference type="Proteomes" id="UP001410795"/>
    </source>
</evidence>
<dbReference type="PANTHER" id="PTHR30146">
    <property type="entry name" value="LACI-RELATED TRANSCRIPTIONAL REPRESSOR"/>
    <property type="match status" value="1"/>
</dbReference>
<dbReference type="PROSITE" id="PS50932">
    <property type="entry name" value="HTH_LACI_2"/>
    <property type="match status" value="1"/>
</dbReference>
<dbReference type="InterPro" id="IPR028082">
    <property type="entry name" value="Peripla_BP_I"/>
</dbReference>
<accession>A0ABP7BN97</accession>
<dbReference type="Pfam" id="PF13377">
    <property type="entry name" value="Peripla_BP_3"/>
    <property type="match status" value="1"/>
</dbReference>
<sequence>MARSVSAADVARLAGVSGQTVSRVANGSERVDPATRARVEAAMAQLGYRPHRAARALRTGRSGTIGVLVRTLASVGNARMLEAVVAAGAAHGHAVLVMTLADDTPDTAQAALSALADQGVDGAIALNEASPAARTAGSGAFPLVTVDAAPGDGSVAIESDHAGGAAEAVAHLLSAGRATVHHLAGPAGSYAASERERGWREALAAAGVAAPDPLRGDWSARSGYLRGRELADRLGPGDAVFVANDQMALGLLRALGETARAGVAVIGFDDVADAADYRPPLTTVAQDFDALGETAVRLLLDRVAGRETPARTVVPTRLVRRESA</sequence>
<comment type="caution">
    <text evidence="5">The sequence shown here is derived from an EMBL/GenBank/DDBJ whole genome shotgun (WGS) entry which is preliminary data.</text>
</comment>
<dbReference type="RefSeq" id="WP_221857266.1">
    <property type="nucleotide sequence ID" value="NZ_BAAAYV010000012.1"/>
</dbReference>
<dbReference type="Gene3D" id="1.10.260.40">
    <property type="entry name" value="lambda repressor-like DNA-binding domains"/>
    <property type="match status" value="1"/>
</dbReference>
<dbReference type="Proteomes" id="UP001410795">
    <property type="component" value="Unassembled WGS sequence"/>
</dbReference>
<feature type="domain" description="HTH lacI-type" evidence="4">
    <location>
        <begin position="5"/>
        <end position="59"/>
    </location>
</feature>
<keyword evidence="1" id="KW-0805">Transcription regulation</keyword>
<dbReference type="GO" id="GO:0003677">
    <property type="term" value="F:DNA binding"/>
    <property type="evidence" value="ECO:0007669"/>
    <property type="project" value="UniProtKB-KW"/>
</dbReference>
<protein>
    <submittedName>
        <fullName evidence="5">LacI family DNA-binding transcriptional regulator</fullName>
    </submittedName>
</protein>
<evidence type="ECO:0000259" key="4">
    <source>
        <dbReference type="PROSITE" id="PS50932"/>
    </source>
</evidence>
<dbReference type="InterPro" id="IPR000843">
    <property type="entry name" value="HTH_LacI"/>
</dbReference>
<dbReference type="CDD" id="cd01392">
    <property type="entry name" value="HTH_LacI"/>
    <property type="match status" value="1"/>
</dbReference>
<evidence type="ECO:0000313" key="5">
    <source>
        <dbReference type="EMBL" id="GAA3662589.1"/>
    </source>
</evidence>